<dbReference type="SUPFAM" id="SSF51182">
    <property type="entry name" value="RmlC-like cupins"/>
    <property type="match status" value="2"/>
</dbReference>
<dbReference type="Gene3D" id="2.60.120.10">
    <property type="entry name" value="Jelly Rolls"/>
    <property type="match status" value="2"/>
</dbReference>
<reference evidence="3 4" key="1">
    <citation type="journal article" date="2022" name="Microbiol. Resour. Announc.">
        <title>Complete Genome Sequence of Mesorhizobium ciceri Strain R30, a Rhizobium Used as a Commercial Inoculant for Chickpea in Argentina.</title>
        <authorList>
            <person name="Foresto E."/>
            <person name="Revale S."/>
            <person name="Primo E."/>
            <person name="Nievas F."/>
            <person name="Carezzano E."/>
            <person name="Puente M."/>
            <person name="Alzari P."/>
            <person name="Mart M."/>
            <person name="Ben-Assaya M."/>
            <person name="Mornico D."/>
            <person name="Santoro M."/>
            <person name="Mart F."/>
            <person name="Giordano W."/>
            <person name="Bogino P."/>
        </authorList>
    </citation>
    <scope>NUCLEOTIDE SEQUENCE [LARGE SCALE GENOMIC DNA]</scope>
    <source>
        <strain evidence="3 4">R30</strain>
    </source>
</reference>
<feature type="domain" description="Cupin type-2" evidence="2">
    <location>
        <begin position="49"/>
        <end position="120"/>
    </location>
</feature>
<accession>A0AB38T1Y4</accession>
<dbReference type="Proteomes" id="UP001060070">
    <property type="component" value="Chromosome"/>
</dbReference>
<evidence type="ECO:0000313" key="4">
    <source>
        <dbReference type="Proteomes" id="UP001060070"/>
    </source>
</evidence>
<gene>
    <name evidence="3" type="ORF">LRP29_15795</name>
</gene>
<evidence type="ECO:0000259" key="2">
    <source>
        <dbReference type="Pfam" id="PF07883"/>
    </source>
</evidence>
<dbReference type="InterPro" id="IPR013096">
    <property type="entry name" value="Cupin_2"/>
</dbReference>
<protein>
    <submittedName>
        <fullName evidence="3">Cupin domain-containing protein</fullName>
    </submittedName>
</protein>
<sequence>MVDEAKPPLPFASDEVPWTEWSDVPRFGLRYRHLSLAALGEKHRVGVAIEELPAGKQSSPAHYHIFEEEHVFILEGALTAYVGDAAYAMKAGDYICFPAGAAAGHCLINTSDALCRYVIVGERNPNEVVVYTASNKVLVRALGRRAIFDLAANRSYWDGENTGLTAGDPLPSDVTAGVTKPPAAPIPPIASDAVEWKVEGEGLRFGGRSRHLTYAALGRSDYHVGMLIEAPAPGMRLAPRHYHMLEEEHALILEGEVTLLLGEERHEMKAGDYVCFPAGLAVGHSFLNSGTGPCRYLMIGEKNPNEVCVYPDSNKMAVDALRRRDGIFDMGAVRRYWDGEEME</sequence>
<evidence type="ECO:0000256" key="1">
    <source>
        <dbReference type="ARBA" id="ARBA00022723"/>
    </source>
</evidence>
<organism evidence="3 4">
    <name type="scientific">Mesorhizobium ciceri</name>
    <dbReference type="NCBI Taxonomy" id="39645"/>
    <lineage>
        <taxon>Bacteria</taxon>
        <taxon>Pseudomonadati</taxon>
        <taxon>Pseudomonadota</taxon>
        <taxon>Alphaproteobacteria</taxon>
        <taxon>Hyphomicrobiales</taxon>
        <taxon>Phyllobacteriaceae</taxon>
        <taxon>Mesorhizobium</taxon>
    </lineage>
</organism>
<dbReference type="AlphaFoldDB" id="A0AB38T1Y4"/>
<dbReference type="EMBL" id="CP088147">
    <property type="protein sequence ID" value="UTU48985.1"/>
    <property type="molecule type" value="Genomic_DNA"/>
</dbReference>
<feature type="domain" description="Cupin type-2" evidence="2">
    <location>
        <begin position="232"/>
        <end position="299"/>
    </location>
</feature>
<name>A0AB38T1Y4_9HYPH</name>
<dbReference type="InterPro" id="IPR011051">
    <property type="entry name" value="RmlC_Cupin_sf"/>
</dbReference>
<dbReference type="InterPro" id="IPR014710">
    <property type="entry name" value="RmlC-like_jellyroll"/>
</dbReference>
<dbReference type="InterPro" id="IPR051610">
    <property type="entry name" value="GPI/OXD"/>
</dbReference>
<dbReference type="RefSeq" id="WP_050580404.1">
    <property type="nucleotide sequence ID" value="NZ_CP088147.1"/>
</dbReference>
<proteinExistence type="predicted"/>
<keyword evidence="4" id="KW-1185">Reference proteome</keyword>
<dbReference type="PANTHER" id="PTHR35848">
    <property type="entry name" value="OXALATE-BINDING PROTEIN"/>
    <property type="match status" value="1"/>
</dbReference>
<dbReference type="Pfam" id="PF07883">
    <property type="entry name" value="Cupin_2"/>
    <property type="match status" value="2"/>
</dbReference>
<dbReference type="CDD" id="cd02224">
    <property type="entry name" value="cupin_SPO2919-like"/>
    <property type="match status" value="2"/>
</dbReference>
<evidence type="ECO:0000313" key="3">
    <source>
        <dbReference type="EMBL" id="UTU48985.1"/>
    </source>
</evidence>
<keyword evidence="1" id="KW-0479">Metal-binding</keyword>
<dbReference type="GO" id="GO:0046872">
    <property type="term" value="F:metal ion binding"/>
    <property type="evidence" value="ECO:0007669"/>
    <property type="project" value="UniProtKB-KW"/>
</dbReference>
<dbReference type="PANTHER" id="PTHR35848:SF9">
    <property type="entry name" value="SLL1358 PROTEIN"/>
    <property type="match status" value="1"/>
</dbReference>